<comment type="caution">
    <text evidence="1">The sequence shown here is derived from an EMBL/GenBank/DDBJ whole genome shotgun (WGS) entry which is preliminary data.</text>
</comment>
<dbReference type="AlphaFoldDB" id="A0A498KEX1"/>
<evidence type="ECO:0000313" key="1">
    <source>
        <dbReference type="EMBL" id="RXI04944.1"/>
    </source>
</evidence>
<keyword evidence="2" id="KW-1185">Reference proteome</keyword>
<accession>A0A498KEX1</accession>
<dbReference type="EMBL" id="RDQH01000329">
    <property type="protein sequence ID" value="RXI04944.1"/>
    <property type="molecule type" value="Genomic_DNA"/>
</dbReference>
<sequence length="130" mass="14442">MKDSRNFFGIWYGSGFIDLPPSLPAHTATPHLRFVDLPTPISIPLIPRLVFATFESRRALQSASNRIRYRPLSMCELFHVLPNEITIRGLLYFAGLSDGSDVLEERLGSSDECCNGYGVLGRAGCRCGCF</sequence>
<evidence type="ECO:0000313" key="2">
    <source>
        <dbReference type="Proteomes" id="UP000290289"/>
    </source>
</evidence>
<proteinExistence type="predicted"/>
<gene>
    <name evidence="1" type="ORF">DVH24_039218</name>
</gene>
<name>A0A498KEX1_MALDO</name>
<dbReference type="Proteomes" id="UP000290289">
    <property type="component" value="Chromosome 3"/>
</dbReference>
<reference evidence="1 2" key="1">
    <citation type="submission" date="2018-10" db="EMBL/GenBank/DDBJ databases">
        <title>A high-quality apple genome assembly.</title>
        <authorList>
            <person name="Hu J."/>
        </authorList>
    </citation>
    <scope>NUCLEOTIDE SEQUENCE [LARGE SCALE GENOMIC DNA]</scope>
    <source>
        <strain evidence="2">cv. HFTH1</strain>
        <tissue evidence="1">Young leaf</tissue>
    </source>
</reference>
<protein>
    <submittedName>
        <fullName evidence="1">Uncharacterized protein</fullName>
    </submittedName>
</protein>
<organism evidence="1 2">
    <name type="scientific">Malus domestica</name>
    <name type="common">Apple</name>
    <name type="synonym">Pyrus malus</name>
    <dbReference type="NCBI Taxonomy" id="3750"/>
    <lineage>
        <taxon>Eukaryota</taxon>
        <taxon>Viridiplantae</taxon>
        <taxon>Streptophyta</taxon>
        <taxon>Embryophyta</taxon>
        <taxon>Tracheophyta</taxon>
        <taxon>Spermatophyta</taxon>
        <taxon>Magnoliopsida</taxon>
        <taxon>eudicotyledons</taxon>
        <taxon>Gunneridae</taxon>
        <taxon>Pentapetalae</taxon>
        <taxon>rosids</taxon>
        <taxon>fabids</taxon>
        <taxon>Rosales</taxon>
        <taxon>Rosaceae</taxon>
        <taxon>Amygdaloideae</taxon>
        <taxon>Maleae</taxon>
        <taxon>Malus</taxon>
    </lineage>
</organism>